<dbReference type="GO" id="GO:0043682">
    <property type="term" value="F:P-type divalent copper transporter activity"/>
    <property type="evidence" value="ECO:0007669"/>
    <property type="project" value="TreeGrafter"/>
</dbReference>
<dbReference type="SUPFAM" id="SSF81665">
    <property type="entry name" value="Calcium ATPase, transmembrane domain M"/>
    <property type="match status" value="1"/>
</dbReference>
<dbReference type="InterPro" id="IPR059000">
    <property type="entry name" value="ATPase_P-type_domA"/>
</dbReference>
<dbReference type="Pfam" id="PF00702">
    <property type="entry name" value="Hydrolase"/>
    <property type="match status" value="1"/>
</dbReference>
<feature type="domain" description="HMA" evidence="11">
    <location>
        <begin position="164"/>
        <end position="229"/>
    </location>
</feature>
<evidence type="ECO:0000256" key="10">
    <source>
        <dbReference type="RuleBase" id="RU362081"/>
    </source>
</evidence>
<protein>
    <recommendedName>
        <fullName evidence="11">HMA domain-containing protein</fullName>
    </recommendedName>
</protein>
<dbReference type="SFLD" id="SFLDG00002">
    <property type="entry name" value="C1.7:_P-type_atpase_like"/>
    <property type="match status" value="1"/>
</dbReference>
<feature type="transmembrane region" description="Helical" evidence="10">
    <location>
        <begin position="716"/>
        <end position="738"/>
    </location>
</feature>
<evidence type="ECO:0000313" key="12">
    <source>
        <dbReference type="EMBL" id="EWY79734.1"/>
    </source>
</evidence>
<dbReference type="FunFam" id="3.30.70.100:FF:000001">
    <property type="entry name" value="ATPase copper transporting beta"/>
    <property type="match status" value="2"/>
</dbReference>
<feature type="transmembrane region" description="Helical" evidence="10">
    <location>
        <begin position="427"/>
        <end position="452"/>
    </location>
</feature>
<organism evidence="12 13">
    <name type="scientific">Fusarium oxysporum NRRL 32931</name>
    <dbReference type="NCBI Taxonomy" id="660029"/>
    <lineage>
        <taxon>Eukaryota</taxon>
        <taxon>Fungi</taxon>
        <taxon>Dikarya</taxon>
        <taxon>Ascomycota</taxon>
        <taxon>Pezizomycotina</taxon>
        <taxon>Sordariomycetes</taxon>
        <taxon>Hypocreomycetidae</taxon>
        <taxon>Hypocreales</taxon>
        <taxon>Nectriaceae</taxon>
        <taxon>Fusarium</taxon>
        <taxon>Fusarium oxysporum species complex</taxon>
    </lineage>
</organism>
<keyword evidence="3 10" id="KW-0812">Transmembrane</keyword>
<evidence type="ECO:0000256" key="3">
    <source>
        <dbReference type="ARBA" id="ARBA00022692"/>
    </source>
</evidence>
<dbReference type="GO" id="GO:0016020">
    <property type="term" value="C:membrane"/>
    <property type="evidence" value="ECO:0007669"/>
    <property type="project" value="UniProtKB-SubCell"/>
</dbReference>
<dbReference type="AlphaFoldDB" id="W9HFE6"/>
<dbReference type="EMBL" id="JH717856">
    <property type="protein sequence ID" value="EWY79734.1"/>
    <property type="molecule type" value="Genomic_DNA"/>
</dbReference>
<dbReference type="SFLD" id="SFLDF00027">
    <property type="entry name" value="p-type_atpase"/>
    <property type="match status" value="1"/>
</dbReference>
<dbReference type="PROSITE" id="PS50846">
    <property type="entry name" value="HMA_2"/>
    <property type="match status" value="3"/>
</dbReference>
<feature type="transmembrane region" description="Helical" evidence="10">
    <location>
        <begin position="1116"/>
        <end position="1137"/>
    </location>
</feature>
<dbReference type="InterPro" id="IPR017969">
    <property type="entry name" value="Heavy-metal-associated_CS"/>
</dbReference>
<feature type="transmembrane region" description="Helical" evidence="10">
    <location>
        <begin position="472"/>
        <end position="491"/>
    </location>
</feature>
<dbReference type="InterPro" id="IPR023214">
    <property type="entry name" value="HAD_sf"/>
</dbReference>
<dbReference type="SUPFAM" id="SSF81660">
    <property type="entry name" value="Metal cation-transporting ATPase, ATP-binding domain N"/>
    <property type="match status" value="1"/>
</dbReference>
<comment type="similarity">
    <text evidence="2 10">Belongs to the cation transport ATPase (P-type) (TC 3.A.3) family. Type IB subfamily.</text>
</comment>
<dbReference type="InterPro" id="IPR006121">
    <property type="entry name" value="HMA_dom"/>
</dbReference>
<keyword evidence="6 10" id="KW-0067">ATP-binding</keyword>
<evidence type="ECO:0000259" key="11">
    <source>
        <dbReference type="PROSITE" id="PS50846"/>
    </source>
</evidence>
<dbReference type="SFLD" id="SFLDS00003">
    <property type="entry name" value="Haloacid_Dehalogenase"/>
    <property type="match status" value="1"/>
</dbReference>
<dbReference type="InterPro" id="IPR023298">
    <property type="entry name" value="ATPase_P-typ_TM_dom_sf"/>
</dbReference>
<evidence type="ECO:0000256" key="2">
    <source>
        <dbReference type="ARBA" id="ARBA00006024"/>
    </source>
</evidence>
<dbReference type="GO" id="GO:0005524">
    <property type="term" value="F:ATP binding"/>
    <property type="evidence" value="ECO:0007669"/>
    <property type="project" value="UniProtKB-UniRule"/>
</dbReference>
<feature type="transmembrane region" description="Helical" evidence="10">
    <location>
        <begin position="1149"/>
        <end position="1170"/>
    </location>
</feature>
<dbReference type="InterPro" id="IPR023299">
    <property type="entry name" value="ATPase_P-typ_cyto_dom_N"/>
</dbReference>
<dbReference type="InterPro" id="IPR018303">
    <property type="entry name" value="ATPase_P-typ_P_site"/>
</dbReference>
<dbReference type="NCBIfam" id="TIGR01525">
    <property type="entry name" value="ATPase-IB_hvy"/>
    <property type="match status" value="1"/>
</dbReference>
<dbReference type="PANTHER" id="PTHR43520:SF32">
    <property type="entry name" value="COPPER RESISTANCE P-TYPE ATPASE (EUROFUNG)"/>
    <property type="match status" value="1"/>
</dbReference>
<gene>
    <name evidence="12" type="ORF">FOYG_17129</name>
</gene>
<evidence type="ECO:0000256" key="5">
    <source>
        <dbReference type="ARBA" id="ARBA00022741"/>
    </source>
</evidence>
<proteinExistence type="inferred from homology"/>
<dbReference type="SUPFAM" id="SSF55008">
    <property type="entry name" value="HMA, heavy metal-associated domain"/>
    <property type="match status" value="3"/>
</dbReference>
<dbReference type="Pfam" id="PF00403">
    <property type="entry name" value="HMA"/>
    <property type="match status" value="2"/>
</dbReference>
<evidence type="ECO:0000313" key="13">
    <source>
        <dbReference type="Proteomes" id="UP000030753"/>
    </source>
</evidence>
<comment type="subcellular location">
    <subcellularLocation>
        <location evidence="1">Membrane</location>
        <topology evidence="1">Multi-pass membrane protein</topology>
    </subcellularLocation>
</comment>
<accession>W9HFE6</accession>
<dbReference type="Gene3D" id="2.70.150.10">
    <property type="entry name" value="Calcium-transporting ATPase, cytoplasmic transduction domain A"/>
    <property type="match status" value="1"/>
</dbReference>
<dbReference type="Gene3D" id="3.30.70.100">
    <property type="match status" value="3"/>
</dbReference>
<keyword evidence="8 10" id="KW-1133">Transmembrane helix</keyword>
<dbReference type="Gene3D" id="3.40.1110.10">
    <property type="entry name" value="Calcium-transporting ATPase, cytoplasmic domain N"/>
    <property type="match status" value="1"/>
</dbReference>
<dbReference type="Pfam" id="PF00122">
    <property type="entry name" value="E1-E2_ATPase"/>
    <property type="match status" value="1"/>
</dbReference>
<evidence type="ECO:0000256" key="4">
    <source>
        <dbReference type="ARBA" id="ARBA00022723"/>
    </source>
</evidence>
<evidence type="ECO:0000256" key="8">
    <source>
        <dbReference type="ARBA" id="ARBA00022989"/>
    </source>
</evidence>
<dbReference type="PROSITE" id="PS01047">
    <property type="entry name" value="HMA_1"/>
    <property type="match status" value="2"/>
</dbReference>
<dbReference type="FunFam" id="2.70.150.10:FF:000068">
    <property type="entry name" value="Copper resistance-associated P-type ATPase"/>
    <property type="match status" value="1"/>
</dbReference>
<dbReference type="InterPro" id="IPR044492">
    <property type="entry name" value="P_typ_ATPase_HD_dom"/>
</dbReference>
<keyword evidence="4 10" id="KW-0479">Metal-binding</keyword>
<dbReference type="InterPro" id="IPR036163">
    <property type="entry name" value="HMA_dom_sf"/>
</dbReference>
<dbReference type="CDD" id="cd00371">
    <property type="entry name" value="HMA"/>
    <property type="match status" value="3"/>
</dbReference>
<keyword evidence="7" id="KW-1278">Translocase</keyword>
<dbReference type="InterPro" id="IPR027256">
    <property type="entry name" value="P-typ_ATPase_IB"/>
</dbReference>
<reference evidence="12 13" key="1">
    <citation type="submission" date="2011-06" db="EMBL/GenBank/DDBJ databases">
        <title>The Genome Sequence of Fusarium oxysporum FOSC 3-a.</title>
        <authorList>
            <consortium name="The Broad Institute Genome Sequencing Platform"/>
            <person name="Ma L.-J."/>
            <person name="Gale L.R."/>
            <person name="Schwartz D.C."/>
            <person name="Zhou S."/>
            <person name="Corby-Kistler H."/>
            <person name="Young S.K."/>
            <person name="Zeng Q."/>
            <person name="Gargeya S."/>
            <person name="Fitzgerald M."/>
            <person name="Haas B."/>
            <person name="Abouelleil A."/>
            <person name="Alvarado L."/>
            <person name="Arachchi H.M."/>
            <person name="Berlin A."/>
            <person name="Brown A."/>
            <person name="Chapman S.B."/>
            <person name="Chen Z."/>
            <person name="Dunbar C."/>
            <person name="Freedman E."/>
            <person name="Gearin G."/>
            <person name="Gellesch M."/>
            <person name="Goldberg J."/>
            <person name="Griggs A."/>
            <person name="Gujja S."/>
            <person name="Heiman D."/>
            <person name="Howarth C."/>
            <person name="Larson L."/>
            <person name="Lui A."/>
            <person name="MacDonald P.J.P."/>
            <person name="Mehta T."/>
            <person name="Montmayeur A."/>
            <person name="Murphy C."/>
            <person name="Neiman D."/>
            <person name="Pearson M."/>
            <person name="Priest M."/>
            <person name="Roberts A."/>
            <person name="Saif S."/>
            <person name="Shea T."/>
            <person name="Shenoy N."/>
            <person name="Sisk P."/>
            <person name="Stolte C."/>
            <person name="Sykes S."/>
            <person name="Wortman J."/>
            <person name="Nusbaum C."/>
            <person name="Birren B."/>
        </authorList>
    </citation>
    <scope>NUCLEOTIDE SEQUENCE [LARGE SCALE GENOMIC DNA]</scope>
    <source>
        <strain evidence="13">FOSC 3-a</strain>
    </source>
</reference>
<dbReference type="PRINTS" id="PR00120">
    <property type="entry name" value="HATPASE"/>
</dbReference>
<dbReference type="SUPFAM" id="SSF81653">
    <property type="entry name" value="Calcium ATPase, transduction domain A"/>
    <property type="match status" value="1"/>
</dbReference>
<dbReference type="HOGENOM" id="CLU_001771_0_2_1"/>
<dbReference type="NCBIfam" id="TIGR01494">
    <property type="entry name" value="ATPase_P-type"/>
    <property type="match status" value="2"/>
</dbReference>
<dbReference type="Proteomes" id="UP000030753">
    <property type="component" value="Unassembled WGS sequence"/>
</dbReference>
<evidence type="ECO:0000256" key="6">
    <source>
        <dbReference type="ARBA" id="ARBA00022840"/>
    </source>
</evidence>
<evidence type="ECO:0000256" key="9">
    <source>
        <dbReference type="ARBA" id="ARBA00023136"/>
    </source>
</evidence>
<dbReference type="PRINTS" id="PR00119">
    <property type="entry name" value="CATATPASE"/>
</dbReference>
<feature type="transmembrane region" description="Helical" evidence="10">
    <location>
        <begin position="758"/>
        <end position="786"/>
    </location>
</feature>
<feature type="domain" description="HMA" evidence="11">
    <location>
        <begin position="251"/>
        <end position="316"/>
    </location>
</feature>
<feature type="domain" description="HMA" evidence="11">
    <location>
        <begin position="11"/>
        <end position="77"/>
    </location>
</feature>
<evidence type="ECO:0000256" key="1">
    <source>
        <dbReference type="ARBA" id="ARBA00004141"/>
    </source>
</evidence>
<dbReference type="PANTHER" id="PTHR43520">
    <property type="entry name" value="ATP7, ISOFORM B"/>
    <property type="match status" value="1"/>
</dbReference>
<keyword evidence="5 10" id="KW-0547">Nucleotide-binding</keyword>
<dbReference type="GO" id="GO:0016887">
    <property type="term" value="F:ATP hydrolysis activity"/>
    <property type="evidence" value="ECO:0007669"/>
    <property type="project" value="InterPro"/>
</dbReference>
<dbReference type="GO" id="GO:0055070">
    <property type="term" value="P:copper ion homeostasis"/>
    <property type="evidence" value="ECO:0007669"/>
    <property type="project" value="TreeGrafter"/>
</dbReference>
<dbReference type="InterPro" id="IPR036412">
    <property type="entry name" value="HAD-like_sf"/>
</dbReference>
<evidence type="ECO:0000256" key="7">
    <source>
        <dbReference type="ARBA" id="ARBA00022967"/>
    </source>
</evidence>
<dbReference type="CDD" id="cd02094">
    <property type="entry name" value="P-type_ATPase_Cu-like"/>
    <property type="match status" value="1"/>
</dbReference>
<dbReference type="Gene3D" id="3.40.50.1000">
    <property type="entry name" value="HAD superfamily/HAD-like"/>
    <property type="match status" value="1"/>
</dbReference>
<dbReference type="GO" id="GO:0005507">
    <property type="term" value="F:copper ion binding"/>
    <property type="evidence" value="ECO:0007669"/>
    <property type="project" value="TreeGrafter"/>
</dbReference>
<name>W9HFE6_FUSOX</name>
<dbReference type="InterPro" id="IPR008250">
    <property type="entry name" value="ATPase_P-typ_transduc_dom_A_sf"/>
</dbReference>
<keyword evidence="9 10" id="KW-0472">Membrane</keyword>
<dbReference type="SUPFAM" id="SSF56784">
    <property type="entry name" value="HAD-like"/>
    <property type="match status" value="1"/>
</dbReference>
<feature type="transmembrane region" description="Helical" evidence="10">
    <location>
        <begin position="556"/>
        <end position="575"/>
    </location>
</feature>
<dbReference type="InterPro" id="IPR001757">
    <property type="entry name" value="P_typ_ATPase"/>
</dbReference>
<feature type="transmembrane region" description="Helical" evidence="10">
    <location>
        <begin position="523"/>
        <end position="544"/>
    </location>
</feature>
<dbReference type="PROSITE" id="PS00154">
    <property type="entry name" value="ATPASE_E1_E2"/>
    <property type="match status" value="1"/>
</dbReference>
<sequence>MAEKSRSSSFRRTTFLVPNIHCPTCTSFVAELLDGLSPKPSSVETSIVSQRVTVEHSPALDAFTISKALADAGYEVDSIIQDELKGLHRTTSRGSADDDFPITWLSNAVQKWTRSESNVDSETIRKRHADHYRQCREENSDSSKNAVLHHSLVVVDSPQEPRISQAILSISGMSCSSCVGRITGALEEKDWVMKANVNLLTRTALVQFLRHYDTKELVKIIEGVGYEAVVEQVNELPSQTQDGSSPSASLWQATFSIGGMTCSSCVGTITEALKQKHWITSVDVNLVTHSATAVFEDKNNLNEIIDAVEALGYEASLNDVVDLNKRNAHNARRVLSVKVEGLYCEHCPDRIMKAVKSFGDRITVDTPATTNNPIVTLSYLPQAPDFTVRSIVSAISGADNAFKATIYHPPTIEERSRQMLTRSRRRIFYRVLLSVIVAIPSLVIGIVYMNLVSKHDPGRMYLMETMGGVSRAEWANFIMATLVYFFAADIFHRRTIKELYNLWKPGSTVPLARRFYRFGSMDMLICFATTIAYVASIAELIIAATLPEGKHMKGSVSYFDSVVFLTMFLLVGRMIEAYSKAKTGEAVTKLGDLRPKEALLIVSGDKEMDSAETVPTAIDMVDAGDVIRVVHGGSPPWDGTVIQGETEFAESSLTGESRPIKKRLGDPIYAGTVNKGGPISVKITGAAGDSLLDQIIKVVREGQARRAPMERTADTITGYFVPIVTLIAILTWIIWLSLGTSGRLPGSYLDISVGGWPFWSLQFAIAVFVIACPCGIGLAAPTALFVGGGLAAKYGILAKGGGEAFQEASHLDIVVFDKTGTLTEGGEPKLTDQLFLASDEAREDGWNSQILLGCLEELESNSSHPIAKAIAMFCKTQDKVSVKTRKIEEIPGKGMKGSFAIPSSDHPVEILVGNEALMEDYGITLDKLLAETLDAWKDQAKSVVITAIRTTVPANDSWVLAAIFATSDPLRPESRLVIEALHKEGIDVWMLSGDNQKTANAVGSLVGIPPDRIIAGVLPEQKADKITYLQKSQIKTESTFLGFGKTKTRRATVAMVGDGVNDSPALTVADVGIAIGSGSDVAISAAEFVLINSNLTTMVTLAQLSRAVFRRVKFNFAWAMIYNMVALPVAAGVLYAIKTDGGSHVRLDPVWAALAMALSSVSVICSSLLLKTRLPLVGFRGKEMEI</sequence>